<accession>I4EMX9</accession>
<organism evidence="1 2">
    <name type="scientific">Nitrolancea hollandica Lb</name>
    <dbReference type="NCBI Taxonomy" id="1129897"/>
    <lineage>
        <taxon>Bacteria</taxon>
        <taxon>Pseudomonadati</taxon>
        <taxon>Thermomicrobiota</taxon>
        <taxon>Thermomicrobia</taxon>
        <taxon>Sphaerobacterales</taxon>
        <taxon>Sphaerobacterineae</taxon>
        <taxon>Sphaerobacteraceae</taxon>
        <taxon>Nitrolancea</taxon>
    </lineage>
</organism>
<protein>
    <submittedName>
        <fullName evidence="1">Uncharacterized protein</fullName>
    </submittedName>
</protein>
<proteinExistence type="predicted"/>
<dbReference type="Proteomes" id="UP000004221">
    <property type="component" value="Unassembled WGS sequence"/>
</dbReference>
<gene>
    <name evidence="1" type="ORF">NITHO_6800003</name>
</gene>
<dbReference type="AlphaFoldDB" id="I4EMX9"/>
<comment type="caution">
    <text evidence="1">The sequence shown here is derived from an EMBL/GenBank/DDBJ whole genome shotgun (WGS) entry which is preliminary data.</text>
</comment>
<sequence length="43" mass="4877">MLGCSVKNPNIKKVLLLNMEWKGGIKKTNLFEGLHITESYTNI</sequence>
<evidence type="ECO:0000313" key="1">
    <source>
        <dbReference type="EMBL" id="CCF86042.1"/>
    </source>
</evidence>
<reference evidence="1 2" key="1">
    <citation type="journal article" date="2012" name="ISME J.">
        <title>Nitrification expanded: discovery, physiology and genomics of a nitrite-oxidizing bacterium from the phylum Chloroflexi.</title>
        <authorList>
            <person name="Sorokin D.Y."/>
            <person name="Lucker S."/>
            <person name="Vejmelkova D."/>
            <person name="Kostrikina N.A."/>
            <person name="Kleerebezem R."/>
            <person name="Rijpstra W.I."/>
            <person name="Damste J.S."/>
            <person name="Le Paslier D."/>
            <person name="Muyzer G."/>
            <person name="Wagner M."/>
            <person name="van Loosdrecht M.C."/>
            <person name="Daims H."/>
        </authorList>
    </citation>
    <scope>NUCLEOTIDE SEQUENCE [LARGE SCALE GENOMIC DNA]</scope>
    <source>
        <strain evidence="2">none</strain>
    </source>
</reference>
<name>I4EMX9_9BACT</name>
<keyword evidence="2" id="KW-1185">Reference proteome</keyword>
<evidence type="ECO:0000313" key="2">
    <source>
        <dbReference type="Proteomes" id="UP000004221"/>
    </source>
</evidence>
<dbReference type="EMBL" id="CAGS01000646">
    <property type="protein sequence ID" value="CCF86042.1"/>
    <property type="molecule type" value="Genomic_DNA"/>
</dbReference>